<dbReference type="Proteomes" id="UP000182409">
    <property type="component" value="Unassembled WGS sequence"/>
</dbReference>
<evidence type="ECO:0000313" key="3">
    <source>
        <dbReference type="EMBL" id="SEC04005.1"/>
    </source>
</evidence>
<dbReference type="Gene3D" id="3.30.70.360">
    <property type="match status" value="1"/>
</dbReference>
<dbReference type="InterPro" id="IPR052030">
    <property type="entry name" value="Peptidase_M20/M20A_hydrolases"/>
</dbReference>
<sequence length="484" mass="51017">MMQDRWIVAVGMVASFGITAARGQVDLHRQAIELVNEQSSKYKAASRTIWEYAELGYHEEKSSALLQKDLQEADFTLQSGVANEKTAFIATYGTGKPIIAILGEFDALPGLSQADQPDRKPVVADGAGHGCGHNLLGAGAALAAVAVKEAMQKNHLKGTIRYYGTPAEEGGAGKLYMMRAGLFKDVDVVLHWHPQDRNAVLNGGTLAITSAKFTFHGIAAHAAAAPERGRSALDGVMLMGTGVEYMREHVPGSTRMHYVITKGGAAANIVPDLAQISMVARSPSSDTLAGVWERVENVAKGAALMTGTTVDVDVDASMSNILRNDALAALAQKNMNEVGGYTMTPQEQTFALELQKSLPQGAAPPLSLSSEIVPLAVSQAAVPSASTDVGDVSWNVPTIGFVAATFVPGVAPHTWQATASAGMAIGQDGMMVAAKSIALTALDLLTHPDLVAAAKADFDKELATKKYISIVPMDRKPDPNYRGN</sequence>
<protein>
    <submittedName>
        <fullName evidence="3">Aminobenzoyl-glutamate utilization protein B</fullName>
    </submittedName>
</protein>
<dbReference type="EMBL" id="FNSD01000001">
    <property type="protein sequence ID" value="SEC04005.1"/>
    <property type="molecule type" value="Genomic_DNA"/>
</dbReference>
<keyword evidence="1" id="KW-0378">Hydrolase</keyword>
<accession>A0A1H4P9K0</accession>
<dbReference type="InterPro" id="IPR017439">
    <property type="entry name" value="Amidohydrolase"/>
</dbReference>
<dbReference type="NCBIfam" id="TIGR01891">
    <property type="entry name" value="amidohydrolases"/>
    <property type="match status" value="1"/>
</dbReference>
<dbReference type="GO" id="GO:0071713">
    <property type="term" value="F:para-aminobenzoyl-glutamate hydrolase activity"/>
    <property type="evidence" value="ECO:0007669"/>
    <property type="project" value="TreeGrafter"/>
</dbReference>
<dbReference type="FunFam" id="3.30.70.360:FF:000004">
    <property type="entry name" value="Peptidase M20 domain-containing protein 2"/>
    <property type="match status" value="1"/>
</dbReference>
<evidence type="ECO:0000259" key="2">
    <source>
        <dbReference type="Pfam" id="PF07687"/>
    </source>
</evidence>
<evidence type="ECO:0000313" key="4">
    <source>
        <dbReference type="Proteomes" id="UP000182409"/>
    </source>
</evidence>
<dbReference type="Pfam" id="PF01546">
    <property type="entry name" value="Peptidase_M20"/>
    <property type="match status" value="1"/>
</dbReference>
<dbReference type="GO" id="GO:0046657">
    <property type="term" value="P:folic acid catabolic process"/>
    <property type="evidence" value="ECO:0007669"/>
    <property type="project" value="TreeGrafter"/>
</dbReference>
<dbReference type="PANTHER" id="PTHR30575:SF0">
    <property type="entry name" value="XAA-ARG DIPEPTIDASE"/>
    <property type="match status" value="1"/>
</dbReference>
<dbReference type="InterPro" id="IPR036264">
    <property type="entry name" value="Bact_exopeptidase_dim_dom"/>
</dbReference>
<dbReference type="AlphaFoldDB" id="A0A1H4P9K0"/>
<dbReference type="InterPro" id="IPR017145">
    <property type="entry name" value="Aminobenzoyl-glu_utiliz_pB"/>
</dbReference>
<dbReference type="RefSeq" id="WP_212733189.1">
    <property type="nucleotide sequence ID" value="NZ_FNSD01000001.1"/>
</dbReference>
<dbReference type="InterPro" id="IPR011650">
    <property type="entry name" value="Peptidase_M20_dimer"/>
</dbReference>
<name>A0A1H4P9K0_9BACT</name>
<dbReference type="SUPFAM" id="SSF53187">
    <property type="entry name" value="Zn-dependent exopeptidases"/>
    <property type="match status" value="1"/>
</dbReference>
<dbReference type="GO" id="GO:0016805">
    <property type="term" value="F:dipeptidase activity"/>
    <property type="evidence" value="ECO:0007669"/>
    <property type="project" value="TreeGrafter"/>
</dbReference>
<organism evidence="3 4">
    <name type="scientific">Terriglobus roseus</name>
    <dbReference type="NCBI Taxonomy" id="392734"/>
    <lineage>
        <taxon>Bacteria</taxon>
        <taxon>Pseudomonadati</taxon>
        <taxon>Acidobacteriota</taxon>
        <taxon>Terriglobia</taxon>
        <taxon>Terriglobales</taxon>
        <taxon>Acidobacteriaceae</taxon>
        <taxon>Terriglobus</taxon>
    </lineage>
</organism>
<dbReference type="SUPFAM" id="SSF55031">
    <property type="entry name" value="Bacterial exopeptidase dimerisation domain"/>
    <property type="match status" value="1"/>
</dbReference>
<dbReference type="Pfam" id="PF07687">
    <property type="entry name" value="M20_dimer"/>
    <property type="match status" value="1"/>
</dbReference>
<evidence type="ECO:0000256" key="1">
    <source>
        <dbReference type="ARBA" id="ARBA00022801"/>
    </source>
</evidence>
<dbReference type="PIRSF" id="PIRSF037227">
    <property type="entry name" value="Aminobenzoyl-glu_utiliz_pB"/>
    <property type="match status" value="1"/>
</dbReference>
<feature type="domain" description="Peptidase M20 dimerisation" evidence="2">
    <location>
        <begin position="208"/>
        <end position="300"/>
    </location>
</feature>
<dbReference type="InterPro" id="IPR002933">
    <property type="entry name" value="Peptidase_M20"/>
</dbReference>
<dbReference type="GO" id="GO:0005737">
    <property type="term" value="C:cytoplasm"/>
    <property type="evidence" value="ECO:0007669"/>
    <property type="project" value="TreeGrafter"/>
</dbReference>
<dbReference type="PANTHER" id="PTHR30575">
    <property type="entry name" value="PEPTIDASE M20"/>
    <property type="match status" value="1"/>
</dbReference>
<proteinExistence type="predicted"/>
<dbReference type="Gene3D" id="3.40.630.10">
    <property type="entry name" value="Zn peptidases"/>
    <property type="match status" value="1"/>
</dbReference>
<reference evidence="3 4" key="1">
    <citation type="submission" date="2016-10" db="EMBL/GenBank/DDBJ databases">
        <authorList>
            <person name="de Groot N.N."/>
        </authorList>
    </citation>
    <scope>NUCLEOTIDE SEQUENCE [LARGE SCALE GENOMIC DNA]</scope>
    <source>
        <strain evidence="3 4">AB35.6</strain>
    </source>
</reference>
<gene>
    <name evidence="3" type="ORF">SAMN05443244_2494</name>
</gene>